<evidence type="ECO:0000313" key="7">
    <source>
        <dbReference type="EMBL" id="CEK73574.1"/>
    </source>
</evidence>
<dbReference type="GO" id="GO:0000070">
    <property type="term" value="P:mitotic sister chromatid segregation"/>
    <property type="evidence" value="ECO:0007669"/>
    <property type="project" value="TreeGrafter"/>
</dbReference>
<dbReference type="GO" id="GO:0034080">
    <property type="term" value="P:CENP-A containing chromatin assembly"/>
    <property type="evidence" value="ECO:0007669"/>
    <property type="project" value="TreeGrafter"/>
</dbReference>
<dbReference type="Pfam" id="PF07778">
    <property type="entry name" value="CENP-I"/>
    <property type="match status" value="1"/>
</dbReference>
<evidence type="ECO:0000256" key="2">
    <source>
        <dbReference type="ARBA" id="ARBA00004584"/>
    </source>
</evidence>
<dbReference type="GO" id="GO:0005634">
    <property type="term" value="C:nucleus"/>
    <property type="evidence" value="ECO:0007669"/>
    <property type="project" value="UniProtKB-SubCell"/>
</dbReference>
<sequence>LFRSVVYGFLGNFLSTWDGQNYAPLIFSLITCVKPSSYTELHSSILEPLKKIFFAFDVYTKTMCISALTKLMRNLALEEKSGSLFQTGRTSELDQPELRLESSRTSLCGEDGVDQQGSSNGEPGHEASTLDVLYRMILLLDVIIVIGMRMEDDHYLLQISSLELLQLVAEMYMKYNIPLICLPMRLIHRLLLSDCPATLSRICGIINIFRDAFVSLKSNTKKSHMLFISCATISNHQVVSAFKGTDTFNTLLLDVLGMFWQGRMFTDRKRKSDSLFSFRLPSHLEGKLKNNSLSIYMGPAFIGLAYRFLKETQREGKRVHPVQIEEVKEIYLQFLVRENFPEFMQLVNKNITCRKIRN</sequence>
<dbReference type="AlphaFoldDB" id="A0A0B6ZY70"/>
<organism evidence="7">
    <name type="scientific">Arion vulgaris</name>
    <dbReference type="NCBI Taxonomy" id="1028688"/>
    <lineage>
        <taxon>Eukaryota</taxon>
        <taxon>Metazoa</taxon>
        <taxon>Spiralia</taxon>
        <taxon>Lophotrochozoa</taxon>
        <taxon>Mollusca</taxon>
        <taxon>Gastropoda</taxon>
        <taxon>Heterobranchia</taxon>
        <taxon>Euthyneura</taxon>
        <taxon>Panpulmonata</taxon>
        <taxon>Eupulmonata</taxon>
        <taxon>Stylommatophora</taxon>
        <taxon>Helicina</taxon>
        <taxon>Arionoidea</taxon>
        <taxon>Arionidae</taxon>
        <taxon>Arion</taxon>
    </lineage>
</organism>
<keyword evidence="4" id="KW-0158">Chromosome</keyword>
<evidence type="ECO:0000256" key="3">
    <source>
        <dbReference type="ARBA" id="ARBA00005470"/>
    </source>
</evidence>
<comment type="similarity">
    <text evidence="3">Belongs to the CENP-I/CTF3 family.</text>
</comment>
<evidence type="ECO:0000256" key="4">
    <source>
        <dbReference type="ARBA" id="ARBA00022454"/>
    </source>
</evidence>
<dbReference type="PANTHER" id="PTHR48208">
    <property type="entry name" value="CENTROMERE PROTEIN I"/>
    <property type="match status" value="1"/>
</dbReference>
<comment type="subcellular location">
    <subcellularLocation>
        <location evidence="2">Chromosome</location>
        <location evidence="2">Centromere</location>
    </subcellularLocation>
    <subcellularLocation>
        <location evidence="1">Nucleus</location>
    </subcellularLocation>
</comment>
<protein>
    <submittedName>
        <fullName evidence="7">Uncharacterized protein</fullName>
    </submittedName>
</protein>
<feature type="non-terminal residue" evidence="7">
    <location>
        <position position="1"/>
    </location>
</feature>
<proteinExistence type="inferred from homology"/>
<dbReference type="InterPro" id="IPR012485">
    <property type="entry name" value="CENP-I"/>
</dbReference>
<keyword evidence="5" id="KW-0539">Nucleus</keyword>
<evidence type="ECO:0000256" key="5">
    <source>
        <dbReference type="ARBA" id="ARBA00023242"/>
    </source>
</evidence>
<reference evidence="7" key="1">
    <citation type="submission" date="2014-12" db="EMBL/GenBank/DDBJ databases">
        <title>Insight into the proteome of Arion vulgaris.</title>
        <authorList>
            <person name="Aradska J."/>
            <person name="Bulat T."/>
            <person name="Smidak R."/>
            <person name="Sarate P."/>
            <person name="Gangsoo J."/>
            <person name="Sialana F."/>
            <person name="Bilban M."/>
            <person name="Lubec G."/>
        </authorList>
    </citation>
    <scope>NUCLEOTIDE SEQUENCE</scope>
    <source>
        <tissue evidence="7">Skin</tissue>
    </source>
</reference>
<keyword evidence="6" id="KW-0137">Centromere</keyword>
<dbReference type="PANTHER" id="PTHR48208:SF2">
    <property type="entry name" value="CENTROMERE PROTEIN I"/>
    <property type="match status" value="1"/>
</dbReference>
<evidence type="ECO:0000256" key="6">
    <source>
        <dbReference type="ARBA" id="ARBA00023328"/>
    </source>
</evidence>
<evidence type="ECO:0000256" key="1">
    <source>
        <dbReference type="ARBA" id="ARBA00004123"/>
    </source>
</evidence>
<dbReference type="GO" id="GO:0000939">
    <property type="term" value="C:inner kinetochore"/>
    <property type="evidence" value="ECO:0007669"/>
    <property type="project" value="TreeGrafter"/>
</dbReference>
<dbReference type="EMBL" id="HACG01026709">
    <property type="protein sequence ID" value="CEK73574.1"/>
    <property type="molecule type" value="Transcribed_RNA"/>
</dbReference>
<accession>A0A0B6ZY70</accession>
<name>A0A0B6ZY70_9EUPU</name>
<gene>
    <name evidence="7" type="primary">ORF87299</name>
</gene>